<dbReference type="InterPro" id="IPR027417">
    <property type="entry name" value="P-loop_NTPase"/>
</dbReference>
<evidence type="ECO:0000313" key="4">
    <source>
        <dbReference type="Proteomes" id="UP000249499"/>
    </source>
</evidence>
<dbReference type="PANTHER" id="PTHR32182">
    <property type="entry name" value="DNA REPLICATION AND REPAIR PROTEIN RECF"/>
    <property type="match status" value="1"/>
</dbReference>
<dbReference type="GO" id="GO:0006302">
    <property type="term" value="P:double-strand break repair"/>
    <property type="evidence" value="ECO:0007669"/>
    <property type="project" value="TreeGrafter"/>
</dbReference>
<dbReference type="AlphaFoldDB" id="A0AAF1KN89"/>
<keyword evidence="4" id="KW-1185">Reference proteome</keyword>
<evidence type="ECO:0000259" key="2">
    <source>
        <dbReference type="Pfam" id="PF13166"/>
    </source>
</evidence>
<dbReference type="KEGG" id="rtu:PR017_23535"/>
<name>A0AAF1KN89_9HYPH</name>
<feature type="domain" description="Protein CR006 P-loop" evidence="2">
    <location>
        <begin position="250"/>
        <end position="685"/>
    </location>
</feature>
<dbReference type="Gene3D" id="3.40.50.300">
    <property type="entry name" value="P-loop containing nucleotide triphosphate hydrolases"/>
    <property type="match status" value="1"/>
</dbReference>
<accession>A0AAF1KN89</accession>
<dbReference type="SUPFAM" id="SSF52540">
    <property type="entry name" value="P-loop containing nucleoside triphosphate hydrolases"/>
    <property type="match status" value="1"/>
</dbReference>
<dbReference type="Proteomes" id="UP000249499">
    <property type="component" value="Plasmid pTi1078"/>
</dbReference>
<dbReference type="InterPro" id="IPR026866">
    <property type="entry name" value="CR006_AAA"/>
</dbReference>
<keyword evidence="3" id="KW-0614">Plasmid</keyword>
<sequence length="750" mass="81807">MFLKKITEIKNVGRFKSARIGGGSYEEFTLIYGGNGRGKTTLCAVLRSLQLNDPRLVTRRKTFKATSNPEIGLLLDSGLVRFSNGAWTAPRPDIHIFDQQFVTENVHGGDQIDVEHRRNFYRIVVGPTGVALAEEVDRLDADATAKQGEIANEKKVLEQHVPKGMKLEAFLKLVADAAVAAKIEDAKRTLKAINDSDAIKSRKLLSVSALPALPEGFAALLLKGVDGIAADAAGRVKSHIAAHGFHEGGESWLAEGLKHAVGDNCPFCATALSNNELVAAYRGYFSEAYADHKKAIAGMDKALSSGLSDAAALKCEQAFKDVETDAAFWKGYCDHEYHAPEAGTRIVAEVKTLLRTAKALLEQKMDSPLEPVATSADFIEASAKWSSTVAELDATSAGFAAANQLIQAVKDGSAAANKAAVEATLAGLEAVQKRHAEPVLTLATGYQKLLDEKKALVDNKDAKKKALDAYDEEILGAYEADINKILATFGAGFRLAQCGKNYVGKVPQSTYCLRFDTNDVDVTRNGANDPGFDTTMSAGDKNTFALAFFLAQLKRDPDLSRKLVVFDDPFTSLDDFRRAMTAKEIVRTGGEAAQTIVLSHDKFFLEGVRGLIHGVPCATMQISGTFSGSSIEPWDIAWEVKEGYLQDHMLLQEFAEGRNDNAREMRTAMRPLLEKYIRYRFPNQIMDGKWLGDMLAIIRGDANHPLTSQYNDLDDINQYTAPFHHDPNVAFVDDEVRTYAQRTIAIVGGC</sequence>
<feature type="domain" description="Protein CR006 P-loop" evidence="2">
    <location>
        <begin position="25"/>
        <end position="202"/>
    </location>
</feature>
<reference evidence="4" key="2">
    <citation type="journal article" date="2023" name="MicrobiologyOpen">
        <title>Genomics of the tumorigenes clade of the family Rhizobiaceae and description of Rhizobium rhododendri sp. nov.</title>
        <authorList>
            <person name="Kuzmanovic N."/>
            <person name="diCenzo G.C."/>
            <person name="Bunk B."/>
            <person name="Sproeer C."/>
            <person name="Fruehling A."/>
            <person name="Neumann-Schaal M."/>
            <person name="Overmann J."/>
            <person name="Smalla K."/>
        </authorList>
    </citation>
    <scope>NUCLEOTIDE SEQUENCE [LARGE SCALE GENOMIC DNA]</scope>
    <source>
        <strain evidence="4">1078</strain>
        <plasmid evidence="4">pTi1078</plasmid>
    </source>
</reference>
<feature type="coiled-coil region" evidence="1">
    <location>
        <begin position="446"/>
        <end position="473"/>
    </location>
</feature>
<dbReference type="PANTHER" id="PTHR32182:SF0">
    <property type="entry name" value="DNA REPLICATION AND REPAIR PROTEIN RECF"/>
    <property type="match status" value="1"/>
</dbReference>
<protein>
    <submittedName>
        <fullName evidence="3">AAA family ATPase</fullName>
    </submittedName>
</protein>
<keyword evidence="1" id="KW-0175">Coiled coil</keyword>
<organism evidence="3 4">
    <name type="scientific">Rhizobium tumorigenes</name>
    <dbReference type="NCBI Taxonomy" id="2041385"/>
    <lineage>
        <taxon>Bacteria</taxon>
        <taxon>Pseudomonadati</taxon>
        <taxon>Pseudomonadota</taxon>
        <taxon>Alphaproteobacteria</taxon>
        <taxon>Hyphomicrobiales</taxon>
        <taxon>Rhizobiaceae</taxon>
        <taxon>Rhizobium/Agrobacterium group</taxon>
        <taxon>Rhizobium</taxon>
    </lineage>
</organism>
<proteinExistence type="predicted"/>
<evidence type="ECO:0000256" key="1">
    <source>
        <dbReference type="SAM" id="Coils"/>
    </source>
</evidence>
<evidence type="ECO:0000313" key="3">
    <source>
        <dbReference type="EMBL" id="WFR98313.1"/>
    </source>
</evidence>
<dbReference type="RefSeq" id="WP_111220979.1">
    <property type="nucleotide sequence ID" value="NZ_CP117257.1"/>
</dbReference>
<gene>
    <name evidence="3" type="ORF">PR017_23535</name>
</gene>
<geneLocation type="plasmid" evidence="3 4">
    <name>pTi1078</name>
</geneLocation>
<dbReference type="GO" id="GO:0000731">
    <property type="term" value="P:DNA synthesis involved in DNA repair"/>
    <property type="evidence" value="ECO:0007669"/>
    <property type="project" value="TreeGrafter"/>
</dbReference>
<reference evidence="3 4" key="1">
    <citation type="journal article" date="2018" name="Sci. Rep.">
        <title>Rhizobium tumorigenes sp. nov., a novel plant tumorigenic bacterium isolated from cane gall tumors on thornless blackberry.</title>
        <authorList>
            <person name="Kuzmanovi N."/>
            <person name="Smalla K."/>
            <person name="Gronow S."/>
            <person name="PuBawska J."/>
        </authorList>
    </citation>
    <scope>NUCLEOTIDE SEQUENCE [LARGE SCALE GENOMIC DNA]</scope>
    <source>
        <strain evidence="3 4">1078</strain>
    </source>
</reference>
<dbReference type="Pfam" id="PF13166">
    <property type="entry name" value="AAA_13"/>
    <property type="match status" value="2"/>
</dbReference>
<dbReference type="EMBL" id="CP117257">
    <property type="protein sequence ID" value="WFR98313.1"/>
    <property type="molecule type" value="Genomic_DNA"/>
</dbReference>